<dbReference type="AlphaFoldDB" id="A0AAV3ZPJ0"/>
<sequence length="80" mass="8755">MQKRMAYAFLCSNLPSSISTRDMYSQRSSPPSPISPTWDIEGQCPSSPSPISPTRDIEGQFSSPPSPITLLAEKIKAQVK</sequence>
<accession>A0AAV3ZPJ0</accession>
<reference evidence="2 3" key="1">
    <citation type="journal article" date="2021" name="Elife">
        <title>Chloroplast acquisition without the gene transfer in kleptoplastic sea slugs, Plakobranchus ocellatus.</title>
        <authorList>
            <person name="Maeda T."/>
            <person name="Takahashi S."/>
            <person name="Yoshida T."/>
            <person name="Shimamura S."/>
            <person name="Takaki Y."/>
            <person name="Nagai Y."/>
            <person name="Toyoda A."/>
            <person name="Suzuki Y."/>
            <person name="Arimoto A."/>
            <person name="Ishii H."/>
            <person name="Satoh N."/>
            <person name="Nishiyama T."/>
            <person name="Hasebe M."/>
            <person name="Maruyama T."/>
            <person name="Minagawa J."/>
            <person name="Obokata J."/>
            <person name="Shigenobu S."/>
        </authorList>
    </citation>
    <scope>NUCLEOTIDE SEQUENCE [LARGE SCALE GENOMIC DNA]</scope>
</reference>
<feature type="region of interest" description="Disordered" evidence="1">
    <location>
        <begin position="20"/>
        <end position="68"/>
    </location>
</feature>
<dbReference type="EMBL" id="BLXT01002667">
    <property type="protein sequence ID" value="GFN96288.1"/>
    <property type="molecule type" value="Genomic_DNA"/>
</dbReference>
<proteinExistence type="predicted"/>
<evidence type="ECO:0000313" key="3">
    <source>
        <dbReference type="Proteomes" id="UP000735302"/>
    </source>
</evidence>
<evidence type="ECO:0000256" key="1">
    <source>
        <dbReference type="SAM" id="MobiDB-lite"/>
    </source>
</evidence>
<name>A0AAV3ZPJ0_9GAST</name>
<gene>
    <name evidence="2" type="ORF">PoB_002279400</name>
</gene>
<comment type="caution">
    <text evidence="2">The sequence shown here is derived from an EMBL/GenBank/DDBJ whole genome shotgun (WGS) entry which is preliminary data.</text>
</comment>
<keyword evidence="3" id="KW-1185">Reference proteome</keyword>
<protein>
    <submittedName>
        <fullName evidence="2">Uncharacterized protein</fullName>
    </submittedName>
</protein>
<dbReference type="Proteomes" id="UP000735302">
    <property type="component" value="Unassembled WGS sequence"/>
</dbReference>
<evidence type="ECO:0000313" key="2">
    <source>
        <dbReference type="EMBL" id="GFN96288.1"/>
    </source>
</evidence>
<organism evidence="2 3">
    <name type="scientific">Plakobranchus ocellatus</name>
    <dbReference type="NCBI Taxonomy" id="259542"/>
    <lineage>
        <taxon>Eukaryota</taxon>
        <taxon>Metazoa</taxon>
        <taxon>Spiralia</taxon>
        <taxon>Lophotrochozoa</taxon>
        <taxon>Mollusca</taxon>
        <taxon>Gastropoda</taxon>
        <taxon>Heterobranchia</taxon>
        <taxon>Euthyneura</taxon>
        <taxon>Panpulmonata</taxon>
        <taxon>Sacoglossa</taxon>
        <taxon>Placobranchoidea</taxon>
        <taxon>Plakobranchidae</taxon>
        <taxon>Plakobranchus</taxon>
    </lineage>
</organism>